<gene>
    <name evidence="2" type="ORF">D7I46_05185</name>
</gene>
<protein>
    <recommendedName>
        <fullName evidence="1">Flavodoxin-like domain-containing protein</fullName>
    </recommendedName>
</protein>
<dbReference type="SUPFAM" id="SSF52218">
    <property type="entry name" value="Flavoproteins"/>
    <property type="match status" value="1"/>
</dbReference>
<feature type="domain" description="Flavodoxin-like" evidence="1">
    <location>
        <begin position="5"/>
        <end position="79"/>
    </location>
</feature>
<evidence type="ECO:0000259" key="1">
    <source>
        <dbReference type="Pfam" id="PF12641"/>
    </source>
</evidence>
<evidence type="ECO:0000313" key="3">
    <source>
        <dbReference type="Proteomes" id="UP000269374"/>
    </source>
</evidence>
<proteinExistence type="predicted"/>
<dbReference type="GO" id="GO:0016651">
    <property type="term" value="F:oxidoreductase activity, acting on NAD(P)H"/>
    <property type="evidence" value="ECO:0007669"/>
    <property type="project" value="UniProtKB-ARBA"/>
</dbReference>
<dbReference type="Proteomes" id="UP000269374">
    <property type="component" value="Chromosome"/>
</dbReference>
<accession>A0A387BDF8</accession>
<dbReference type="RefSeq" id="WP_120771926.1">
    <property type="nucleotide sequence ID" value="NZ_CP032627.1"/>
</dbReference>
<sequence>MKYAVRYASRGGNTKAVAEVIADKVGVKALHAYEPITEEVDVLFVGGGVLFNSPTKELKEFLASLDGTKVKEIVAFSTAEFSGATIKKIEAAAKEKGIKVNSESLLLKLSYQGFSLFAPAGGDLKENQVKEVKSFVDKIVGE</sequence>
<dbReference type="EMBL" id="CP032627">
    <property type="protein sequence ID" value="AYG00538.1"/>
    <property type="molecule type" value="Genomic_DNA"/>
</dbReference>
<dbReference type="InterPro" id="IPR029039">
    <property type="entry name" value="Flavoprotein-like_sf"/>
</dbReference>
<dbReference type="AlphaFoldDB" id="A0A387BDF8"/>
<dbReference type="Pfam" id="PF12641">
    <property type="entry name" value="Flavodoxin_3"/>
    <property type="match status" value="1"/>
</dbReference>
<dbReference type="GO" id="GO:0010181">
    <property type="term" value="F:FMN binding"/>
    <property type="evidence" value="ECO:0007669"/>
    <property type="project" value="InterPro"/>
</dbReference>
<evidence type="ECO:0000313" key="2">
    <source>
        <dbReference type="EMBL" id="AYG00538.1"/>
    </source>
</evidence>
<reference evidence="2 3" key="1">
    <citation type="submission" date="2018-09" db="EMBL/GenBank/DDBJ databases">
        <title>Genome sequencing of strain 1JSPR-7.</title>
        <authorList>
            <person name="Heo J."/>
            <person name="Kim S.-J."/>
            <person name="Kwon S.-W."/>
        </authorList>
    </citation>
    <scope>NUCLEOTIDE SEQUENCE [LARGE SCALE GENOMIC DNA]</scope>
    <source>
        <strain evidence="2 3">1JSPR-7</strain>
    </source>
</reference>
<dbReference type="OrthoDB" id="1739094at2"/>
<dbReference type="KEGG" id="lact:D7I46_05185"/>
<dbReference type="InterPro" id="IPR008254">
    <property type="entry name" value="Flavodoxin/NO_synth"/>
</dbReference>
<keyword evidence="3" id="KW-1185">Reference proteome</keyword>
<dbReference type="Gene3D" id="3.40.50.360">
    <property type="match status" value="1"/>
</dbReference>
<organism evidence="2 3">
    <name type="scientific">Lactococcus allomyrinae</name>
    <dbReference type="NCBI Taxonomy" id="2419773"/>
    <lineage>
        <taxon>Bacteria</taxon>
        <taxon>Bacillati</taxon>
        <taxon>Bacillota</taxon>
        <taxon>Bacilli</taxon>
        <taxon>Lactobacillales</taxon>
        <taxon>Streptococcaceae</taxon>
        <taxon>Lactococcus</taxon>
    </lineage>
</organism>
<name>A0A387BDF8_9LACT</name>